<dbReference type="InterPro" id="IPR017705">
    <property type="entry name" value="Ribonuclease_Y"/>
</dbReference>
<dbReference type="SUPFAM" id="SSF54791">
    <property type="entry name" value="Eukaryotic type KH-domain (KH-domain type I)"/>
    <property type="match status" value="1"/>
</dbReference>
<keyword evidence="2 5" id="KW-0255">Endonuclease</keyword>
<dbReference type="SUPFAM" id="SSF58064">
    <property type="entry name" value="Influenza hemagglutinin (stalk)"/>
    <property type="match status" value="1"/>
</dbReference>
<evidence type="ECO:0000313" key="8">
    <source>
        <dbReference type="EMBL" id="MBS8122260.1"/>
    </source>
</evidence>
<dbReference type="Proteomes" id="UP000680365">
    <property type="component" value="Unassembled WGS sequence"/>
</dbReference>
<evidence type="ECO:0000256" key="5">
    <source>
        <dbReference type="HAMAP-Rule" id="MF_00335"/>
    </source>
</evidence>
<dbReference type="Gene3D" id="1.10.3210.10">
    <property type="entry name" value="Hypothetical protein af1432"/>
    <property type="match status" value="1"/>
</dbReference>
<dbReference type="NCBIfam" id="TIGR00277">
    <property type="entry name" value="HDIG"/>
    <property type="match status" value="1"/>
</dbReference>
<feature type="coiled-coil region" evidence="6">
    <location>
        <begin position="58"/>
        <end position="116"/>
    </location>
</feature>
<dbReference type="InterPro" id="IPR006675">
    <property type="entry name" value="HDIG_dom"/>
</dbReference>
<dbReference type="Pfam" id="PF12072">
    <property type="entry name" value="RNase_Y_N"/>
    <property type="match status" value="1"/>
</dbReference>
<comment type="caution">
    <text evidence="8">The sequence shown here is derived from an EMBL/GenBank/DDBJ whole genome shotgun (WGS) entry which is preliminary data.</text>
</comment>
<dbReference type="InterPro" id="IPR004087">
    <property type="entry name" value="KH_dom"/>
</dbReference>
<name>A0ABS5QM25_9BACT</name>
<evidence type="ECO:0000313" key="9">
    <source>
        <dbReference type="Proteomes" id="UP000680365"/>
    </source>
</evidence>
<dbReference type="Pfam" id="PF00013">
    <property type="entry name" value="KH_1"/>
    <property type="match status" value="1"/>
</dbReference>
<gene>
    <name evidence="5" type="primary">rny</name>
    <name evidence="8" type="ORF">VAMP_234n122</name>
</gene>
<keyword evidence="4 5" id="KW-0694">RNA-binding</keyword>
<dbReference type="PANTHER" id="PTHR12826:SF15">
    <property type="entry name" value="RIBONUCLEASE Y"/>
    <property type="match status" value="1"/>
</dbReference>
<dbReference type="InterPro" id="IPR003607">
    <property type="entry name" value="HD/PDEase_dom"/>
</dbReference>
<feature type="domain" description="HD" evidence="7">
    <location>
        <begin position="313"/>
        <end position="405"/>
    </location>
</feature>
<protein>
    <recommendedName>
        <fullName evidence="5">Ribonuclease Y</fullName>
        <shortName evidence="5">RNase Y</shortName>
        <ecNumber evidence="5">3.1.-.-</ecNumber>
    </recommendedName>
</protein>
<dbReference type="SMART" id="SM00322">
    <property type="entry name" value="KH"/>
    <property type="match status" value="1"/>
</dbReference>
<keyword evidence="1 5" id="KW-0540">Nuclease</keyword>
<keyword evidence="6" id="KW-0175">Coiled coil</keyword>
<evidence type="ECO:0000256" key="3">
    <source>
        <dbReference type="ARBA" id="ARBA00022801"/>
    </source>
</evidence>
<dbReference type="InterPro" id="IPR036612">
    <property type="entry name" value="KH_dom_type_1_sf"/>
</dbReference>
<reference evidence="8 9" key="1">
    <citation type="journal article" date="2021" name="Nat. Commun.">
        <title>Reductive evolution and unique predatory mode in the CPR bacterium Vampirococcus lugosii.</title>
        <authorList>
            <person name="Moreira D."/>
            <person name="Zivanovic Y."/>
            <person name="Lopez-Archilla A.I."/>
            <person name="Iniesto M."/>
            <person name="Lopez-Garcia P."/>
        </authorList>
    </citation>
    <scope>NUCLEOTIDE SEQUENCE [LARGE SCALE GENOMIC DNA]</scope>
    <source>
        <strain evidence="8">Chiprana</strain>
    </source>
</reference>
<evidence type="ECO:0000259" key="7">
    <source>
        <dbReference type="PROSITE" id="PS51831"/>
    </source>
</evidence>
<keyword evidence="5" id="KW-1133">Transmembrane helix</keyword>
<evidence type="ECO:0000256" key="6">
    <source>
        <dbReference type="SAM" id="Coils"/>
    </source>
</evidence>
<keyword evidence="9" id="KW-1185">Reference proteome</keyword>
<keyword evidence="5" id="KW-1003">Cell membrane</keyword>
<dbReference type="EC" id="3.1.-.-" evidence="5"/>
<dbReference type="RefSeq" id="WP_213349677.1">
    <property type="nucleotide sequence ID" value="NZ_JAEDAM010000062.1"/>
</dbReference>
<dbReference type="CDD" id="cd22431">
    <property type="entry name" value="KH-I_RNaseY"/>
    <property type="match status" value="1"/>
</dbReference>
<dbReference type="SUPFAM" id="SSF109604">
    <property type="entry name" value="HD-domain/PDEase-like"/>
    <property type="match status" value="1"/>
</dbReference>
<dbReference type="InterPro" id="IPR022711">
    <property type="entry name" value="RNase_Y_N"/>
</dbReference>
<keyword evidence="3 5" id="KW-0378">Hydrolase</keyword>
<dbReference type="Pfam" id="PF01966">
    <property type="entry name" value="HD"/>
    <property type="match status" value="1"/>
</dbReference>
<dbReference type="InterPro" id="IPR006674">
    <property type="entry name" value="HD_domain"/>
</dbReference>
<comment type="function">
    <text evidence="5">Endoribonuclease that initiates mRNA decay.</text>
</comment>
<organism evidence="8 9">
    <name type="scientific">Candidatus Vampirococcus lugosii</name>
    <dbReference type="NCBI Taxonomy" id="2789015"/>
    <lineage>
        <taxon>Bacteria</taxon>
        <taxon>Candidatus Absconditibacteriota</taxon>
        <taxon>Vampirococcus</taxon>
    </lineage>
</organism>
<evidence type="ECO:0000256" key="2">
    <source>
        <dbReference type="ARBA" id="ARBA00022759"/>
    </source>
</evidence>
<dbReference type="EMBL" id="JAEDAM010000062">
    <property type="protein sequence ID" value="MBS8122260.1"/>
    <property type="molecule type" value="Genomic_DNA"/>
</dbReference>
<dbReference type="InterPro" id="IPR004088">
    <property type="entry name" value="KH_dom_type_1"/>
</dbReference>
<dbReference type="PROSITE" id="PS51831">
    <property type="entry name" value="HD"/>
    <property type="match status" value="1"/>
</dbReference>
<evidence type="ECO:0000256" key="1">
    <source>
        <dbReference type="ARBA" id="ARBA00022722"/>
    </source>
</evidence>
<proteinExistence type="inferred from homology"/>
<keyword evidence="5" id="KW-0472">Membrane</keyword>
<evidence type="ECO:0000256" key="4">
    <source>
        <dbReference type="ARBA" id="ARBA00022884"/>
    </source>
</evidence>
<accession>A0ABS5QM25</accession>
<feature type="transmembrane region" description="Helical" evidence="5">
    <location>
        <begin position="6"/>
        <end position="24"/>
    </location>
</feature>
<dbReference type="PANTHER" id="PTHR12826">
    <property type="entry name" value="RIBONUCLEASE Y"/>
    <property type="match status" value="1"/>
</dbReference>
<comment type="similarity">
    <text evidence="5">Belongs to the RNase Y family.</text>
</comment>
<dbReference type="HAMAP" id="MF_00335">
    <property type="entry name" value="RNase_Y"/>
    <property type="match status" value="1"/>
</dbReference>
<sequence length="496" mass="56533">MTILNIIIPILVLVLGVFIGKFIYETYVNKKEKKLDERLEKIDLEYISIIDKADKKANSIIEQANKEYEQKLKRIETLEDRITKKEEKVEEKISSLNEEEKKLIQKKESLDNIENKQLELLEKISGYTKDEAKDRIYSFVESTYSKDLANFIDKQKTLKKEVAMKEAASIISKVLPRVGMNQVSEFTISTIDIPNDETKGKIIGKEGRNISFFEKITGAEVIIDDTPLVVNISCFDPEKRYVAGETLKRLVKDGRINPLYIESTYNDVLSSIDDFIIEKGKEALTILNLPIMKSDIVYMIGQFYFRYSYGQNLWIHSIEVARIAEGIANELGLDGQLAKKAGLLHDIGKLKAGIGMAHAKIGGEILRQYGFYSITINSAEGHHFDVPLVDPISWIVTASDTISAARPGARFNTKNMFIERMENLENLVTEFDGVEKVYIMQAGREIMTFVDSNKVSEYEFEKLIMSIAKKIEDQLDYPGNVRVVGIRESKITTYIR</sequence>
<comment type="subcellular location">
    <subcellularLocation>
        <location evidence="5">Cell membrane</location>
        <topology evidence="5">Single-pass membrane protein</topology>
    </subcellularLocation>
</comment>
<dbReference type="CDD" id="cd00077">
    <property type="entry name" value="HDc"/>
    <property type="match status" value="1"/>
</dbReference>
<dbReference type="SMART" id="SM00471">
    <property type="entry name" value="HDc"/>
    <property type="match status" value="1"/>
</dbReference>
<keyword evidence="5" id="KW-0812">Transmembrane</keyword>